<organism evidence="6 7">
    <name type="scientific">Gimesia maris</name>
    <dbReference type="NCBI Taxonomy" id="122"/>
    <lineage>
        <taxon>Bacteria</taxon>
        <taxon>Pseudomonadati</taxon>
        <taxon>Planctomycetota</taxon>
        <taxon>Planctomycetia</taxon>
        <taxon>Planctomycetales</taxon>
        <taxon>Planctomycetaceae</taxon>
        <taxon>Gimesia</taxon>
    </lineage>
</organism>
<feature type="domain" description="IclR-ED" evidence="5">
    <location>
        <begin position="71"/>
        <end position="254"/>
    </location>
</feature>
<keyword evidence="2" id="KW-0238">DNA-binding</keyword>
<evidence type="ECO:0000259" key="4">
    <source>
        <dbReference type="PROSITE" id="PS51077"/>
    </source>
</evidence>
<dbReference type="AlphaFoldDB" id="A0A3D3RG26"/>
<keyword evidence="3" id="KW-0804">Transcription</keyword>
<reference evidence="6 7" key="1">
    <citation type="journal article" date="2018" name="Nat. Biotechnol.">
        <title>A standardized bacterial taxonomy based on genome phylogeny substantially revises the tree of life.</title>
        <authorList>
            <person name="Parks D.H."/>
            <person name="Chuvochina M."/>
            <person name="Waite D.W."/>
            <person name="Rinke C."/>
            <person name="Skarshewski A."/>
            <person name="Chaumeil P.A."/>
            <person name="Hugenholtz P."/>
        </authorList>
    </citation>
    <scope>NUCLEOTIDE SEQUENCE [LARGE SCALE GENOMIC DNA]</scope>
    <source>
        <strain evidence="6">UBA9375</strain>
    </source>
</reference>
<dbReference type="PROSITE" id="PS51078">
    <property type="entry name" value="ICLR_ED"/>
    <property type="match status" value="1"/>
</dbReference>
<dbReference type="Pfam" id="PF09339">
    <property type="entry name" value="HTH_IclR"/>
    <property type="match status" value="1"/>
</dbReference>
<keyword evidence="1" id="KW-0805">Transcription regulation</keyword>
<dbReference type="EMBL" id="DQAY01000201">
    <property type="protein sequence ID" value="HCO27586.1"/>
    <property type="molecule type" value="Genomic_DNA"/>
</dbReference>
<dbReference type="PANTHER" id="PTHR30136">
    <property type="entry name" value="HELIX-TURN-HELIX TRANSCRIPTIONAL REGULATOR, ICLR FAMILY"/>
    <property type="match status" value="1"/>
</dbReference>
<feature type="domain" description="HTH iclR-type" evidence="4">
    <location>
        <begin position="8"/>
        <end position="70"/>
    </location>
</feature>
<dbReference type="Gene3D" id="1.10.10.10">
    <property type="entry name" value="Winged helix-like DNA-binding domain superfamily/Winged helix DNA-binding domain"/>
    <property type="match status" value="1"/>
</dbReference>
<evidence type="ECO:0000256" key="3">
    <source>
        <dbReference type="ARBA" id="ARBA00023163"/>
    </source>
</evidence>
<dbReference type="PANTHER" id="PTHR30136:SF35">
    <property type="entry name" value="HTH-TYPE TRANSCRIPTIONAL REGULATOR RV1719"/>
    <property type="match status" value="1"/>
</dbReference>
<dbReference type="SUPFAM" id="SSF46785">
    <property type="entry name" value="Winged helix' DNA-binding domain"/>
    <property type="match status" value="1"/>
</dbReference>
<evidence type="ECO:0000256" key="2">
    <source>
        <dbReference type="ARBA" id="ARBA00023125"/>
    </source>
</evidence>
<dbReference type="GO" id="GO:0003677">
    <property type="term" value="F:DNA binding"/>
    <property type="evidence" value="ECO:0007669"/>
    <property type="project" value="UniProtKB-KW"/>
</dbReference>
<dbReference type="PROSITE" id="PS51077">
    <property type="entry name" value="HTH_ICLR"/>
    <property type="match status" value="1"/>
</dbReference>
<name>A0A3D3RG26_9PLAN</name>
<dbReference type="InterPro" id="IPR036388">
    <property type="entry name" value="WH-like_DNA-bd_sf"/>
</dbReference>
<dbReference type="Gene3D" id="3.30.450.40">
    <property type="match status" value="1"/>
</dbReference>
<evidence type="ECO:0000256" key="1">
    <source>
        <dbReference type="ARBA" id="ARBA00023015"/>
    </source>
</evidence>
<dbReference type="GO" id="GO:0003700">
    <property type="term" value="F:DNA-binding transcription factor activity"/>
    <property type="evidence" value="ECO:0007669"/>
    <property type="project" value="TreeGrafter"/>
</dbReference>
<dbReference type="InterPro" id="IPR050707">
    <property type="entry name" value="HTH_MetabolicPath_Reg"/>
</dbReference>
<accession>A0A3D3RG26</accession>
<comment type="caution">
    <text evidence="6">The sequence shown here is derived from an EMBL/GenBank/DDBJ whole genome shotgun (WGS) entry which is preliminary data.</text>
</comment>
<proteinExistence type="predicted"/>
<dbReference type="SUPFAM" id="SSF55781">
    <property type="entry name" value="GAF domain-like"/>
    <property type="match status" value="1"/>
</dbReference>
<dbReference type="InterPro" id="IPR029016">
    <property type="entry name" value="GAF-like_dom_sf"/>
</dbReference>
<evidence type="ECO:0000313" key="6">
    <source>
        <dbReference type="EMBL" id="HCO27586.1"/>
    </source>
</evidence>
<dbReference type="Pfam" id="PF01614">
    <property type="entry name" value="IclR_C"/>
    <property type="match status" value="1"/>
</dbReference>
<gene>
    <name evidence="6" type="ORF">DIT97_33000</name>
</gene>
<dbReference type="Proteomes" id="UP000263642">
    <property type="component" value="Unassembled WGS sequence"/>
</dbReference>
<protein>
    <submittedName>
        <fullName evidence="6">IclR family transcriptional regulator</fullName>
    </submittedName>
</protein>
<dbReference type="InterPro" id="IPR036390">
    <property type="entry name" value="WH_DNA-bd_sf"/>
</dbReference>
<dbReference type="SMART" id="SM00346">
    <property type="entry name" value="HTH_ICLR"/>
    <property type="match status" value="1"/>
</dbReference>
<dbReference type="InterPro" id="IPR005471">
    <property type="entry name" value="Tscrpt_reg_IclR_N"/>
</dbReference>
<evidence type="ECO:0000259" key="5">
    <source>
        <dbReference type="PROSITE" id="PS51078"/>
    </source>
</evidence>
<dbReference type="GO" id="GO:0045892">
    <property type="term" value="P:negative regulation of DNA-templated transcription"/>
    <property type="evidence" value="ECO:0007669"/>
    <property type="project" value="TreeGrafter"/>
</dbReference>
<evidence type="ECO:0000313" key="7">
    <source>
        <dbReference type="Proteomes" id="UP000263642"/>
    </source>
</evidence>
<dbReference type="InterPro" id="IPR014757">
    <property type="entry name" value="Tscrpt_reg_IclR_C"/>
</dbReference>
<sequence>MKAATTSVPALERGLDVLEVLNQAPDGLGISELATRLALNKNAVFRITHTLMDRQYLERDPLSKRFRLSTKFLTLGLPQVGDVSLVEEALPVMRALRDETRETVQLGLRVGDEGVIIEQVSGLHPLRIAVDIGLRFPLHNNAPGKTFLSWQIASDLEKTLERIPLTQDTPRTITDPNLLLQECDQVRQRGYATDYAEADEGIHCISAPVMGSEKQLIAVLWVSAPSKRLPKGMFSSVGKQVMLSADKISGRLIK</sequence>